<evidence type="ECO:0000256" key="9">
    <source>
        <dbReference type="HAMAP-Rule" id="MF_01971"/>
    </source>
</evidence>
<keyword evidence="4 9" id="KW-0274">FAD</keyword>
<reference evidence="12 13" key="1">
    <citation type="submission" date="2019-01" db="EMBL/GenBank/DDBJ databases">
        <title>Complete genome sequencing of Aequorivita sp. H23M31.</title>
        <authorList>
            <person name="Bae J.-W."/>
        </authorList>
    </citation>
    <scope>NUCLEOTIDE SEQUENCE [LARGE SCALE GENOMIC DNA]</scope>
    <source>
        <strain evidence="12 13">H23M31</strain>
    </source>
</reference>
<evidence type="ECO:0000256" key="8">
    <source>
        <dbReference type="ARBA" id="ARBA00047818"/>
    </source>
</evidence>
<dbReference type="Pfam" id="PF01494">
    <property type="entry name" value="FAD_binding_3"/>
    <property type="match status" value="1"/>
</dbReference>
<comment type="cofactor">
    <cofactor evidence="1 9">
        <name>FAD</name>
        <dbReference type="ChEBI" id="CHEBI:57692"/>
    </cofactor>
</comment>
<dbReference type="Gene3D" id="3.50.50.60">
    <property type="entry name" value="FAD/NAD(P)-binding domain"/>
    <property type="match status" value="1"/>
</dbReference>
<keyword evidence="7 9" id="KW-0503">Monooxygenase</keyword>
<evidence type="ECO:0000256" key="5">
    <source>
        <dbReference type="ARBA" id="ARBA00022857"/>
    </source>
</evidence>
<dbReference type="InterPro" id="IPR027545">
    <property type="entry name" value="Kynurenine_monooxygenase"/>
</dbReference>
<name>A0A410FZA1_9FLAO</name>
<feature type="domain" description="FAD-binding" evidence="11">
    <location>
        <begin position="6"/>
        <end position="329"/>
    </location>
</feature>
<keyword evidence="5 9" id="KW-0521">NADP</keyword>
<dbReference type="PANTHER" id="PTHR46028:SF2">
    <property type="entry name" value="KYNURENINE 3-MONOOXYGENASE"/>
    <property type="match status" value="1"/>
</dbReference>
<gene>
    <name evidence="9" type="primary">kmo</name>
    <name evidence="12" type="ORF">EI546_00345</name>
</gene>
<keyword evidence="6 9" id="KW-0560">Oxidoreductase</keyword>
<keyword evidence="2 9" id="KW-0285">Flavoprotein</keyword>
<evidence type="ECO:0000313" key="13">
    <source>
        <dbReference type="Proteomes" id="UP000285517"/>
    </source>
</evidence>
<comment type="function">
    <text evidence="9">Catalyzes the hydroxylation of L-kynurenine (L-Kyn) to form 3-hydroxy-L-kynurenine (L-3OHKyn). Required for synthesis of quinolinic acid.</text>
</comment>
<organism evidence="12 13">
    <name type="scientific">Aequorivita ciconiae</name>
    <dbReference type="NCBI Taxonomy" id="2494375"/>
    <lineage>
        <taxon>Bacteria</taxon>
        <taxon>Pseudomonadati</taxon>
        <taxon>Bacteroidota</taxon>
        <taxon>Flavobacteriia</taxon>
        <taxon>Flavobacteriales</taxon>
        <taxon>Flavobacteriaceae</taxon>
        <taxon>Aequorivita</taxon>
    </lineage>
</organism>
<dbReference type="RefSeq" id="WP_128248677.1">
    <property type="nucleotide sequence ID" value="NZ_CP034951.1"/>
</dbReference>
<evidence type="ECO:0000256" key="6">
    <source>
        <dbReference type="ARBA" id="ARBA00023002"/>
    </source>
</evidence>
<proteinExistence type="inferred from homology"/>
<dbReference type="GO" id="GO:0043420">
    <property type="term" value="P:anthranilate metabolic process"/>
    <property type="evidence" value="ECO:0007669"/>
    <property type="project" value="UniProtKB-UniRule"/>
</dbReference>
<dbReference type="Proteomes" id="UP000285517">
    <property type="component" value="Chromosome"/>
</dbReference>
<dbReference type="GO" id="GO:0004502">
    <property type="term" value="F:kynurenine 3-monooxygenase activity"/>
    <property type="evidence" value="ECO:0007669"/>
    <property type="project" value="UniProtKB-UniRule"/>
</dbReference>
<feature type="coiled-coil region" evidence="10">
    <location>
        <begin position="438"/>
        <end position="465"/>
    </location>
</feature>
<dbReference type="GO" id="GO:0009435">
    <property type="term" value="P:NAD+ biosynthetic process"/>
    <property type="evidence" value="ECO:0007669"/>
    <property type="project" value="UniProtKB-UniPathway"/>
</dbReference>
<dbReference type="EMBL" id="CP034951">
    <property type="protein sequence ID" value="QAA80276.1"/>
    <property type="molecule type" value="Genomic_DNA"/>
</dbReference>
<dbReference type="PANTHER" id="PTHR46028">
    <property type="entry name" value="KYNURENINE 3-MONOOXYGENASE"/>
    <property type="match status" value="1"/>
</dbReference>
<comment type="similarity">
    <text evidence="9">Belongs to the aromatic-ring hydroxylase family. KMO subfamily.</text>
</comment>
<dbReference type="GO" id="GO:0070189">
    <property type="term" value="P:kynurenine metabolic process"/>
    <property type="evidence" value="ECO:0007669"/>
    <property type="project" value="TreeGrafter"/>
</dbReference>
<dbReference type="PRINTS" id="PR00420">
    <property type="entry name" value="RNGMNOXGNASE"/>
</dbReference>
<keyword evidence="10" id="KW-0175">Coiled coil</keyword>
<evidence type="ECO:0000256" key="1">
    <source>
        <dbReference type="ARBA" id="ARBA00001974"/>
    </source>
</evidence>
<evidence type="ECO:0000259" key="11">
    <source>
        <dbReference type="Pfam" id="PF01494"/>
    </source>
</evidence>
<dbReference type="GO" id="GO:0006569">
    <property type="term" value="P:L-tryptophan catabolic process"/>
    <property type="evidence" value="ECO:0007669"/>
    <property type="project" value="UniProtKB-UniRule"/>
</dbReference>
<dbReference type="FunFam" id="3.50.50.60:FF:000185">
    <property type="entry name" value="Kynurenine 3-monooxygenase"/>
    <property type="match status" value="1"/>
</dbReference>
<dbReference type="AlphaFoldDB" id="A0A410FZA1"/>
<dbReference type="InterPro" id="IPR002938">
    <property type="entry name" value="FAD-bd"/>
</dbReference>
<comment type="catalytic activity">
    <reaction evidence="8 9">
        <text>L-kynurenine + NADPH + O2 + H(+) = 3-hydroxy-L-kynurenine + NADP(+) + H2O</text>
        <dbReference type="Rhea" id="RHEA:20545"/>
        <dbReference type="ChEBI" id="CHEBI:15377"/>
        <dbReference type="ChEBI" id="CHEBI:15378"/>
        <dbReference type="ChEBI" id="CHEBI:15379"/>
        <dbReference type="ChEBI" id="CHEBI:57783"/>
        <dbReference type="ChEBI" id="CHEBI:57959"/>
        <dbReference type="ChEBI" id="CHEBI:58125"/>
        <dbReference type="ChEBI" id="CHEBI:58349"/>
        <dbReference type="EC" id="1.14.13.9"/>
    </reaction>
</comment>
<dbReference type="OrthoDB" id="9766816at2"/>
<dbReference type="HAMAP" id="MF_01971">
    <property type="entry name" value="Kynurenine_monooxygenase"/>
    <property type="match status" value="1"/>
</dbReference>
<keyword evidence="3 9" id="KW-0662">Pyridine nucleotide biosynthesis</keyword>
<evidence type="ECO:0000256" key="10">
    <source>
        <dbReference type="SAM" id="Coils"/>
    </source>
</evidence>
<dbReference type="SUPFAM" id="SSF51905">
    <property type="entry name" value="FAD/NAD(P)-binding domain"/>
    <property type="match status" value="1"/>
</dbReference>
<dbReference type="KEGG" id="aev:EI546_00345"/>
<dbReference type="GO" id="GO:0019805">
    <property type="term" value="P:quinolinate biosynthetic process"/>
    <property type="evidence" value="ECO:0007669"/>
    <property type="project" value="UniProtKB-UniRule"/>
</dbReference>
<accession>A0A410FZA1</accession>
<evidence type="ECO:0000256" key="4">
    <source>
        <dbReference type="ARBA" id="ARBA00022827"/>
    </source>
</evidence>
<dbReference type="InterPro" id="IPR036188">
    <property type="entry name" value="FAD/NAD-bd_sf"/>
</dbReference>
<comment type="pathway">
    <text evidence="9">Cofactor biosynthesis; NAD(+) biosynthesis; quinolinate from L-kynurenine: step 1/3.</text>
</comment>
<keyword evidence="13" id="KW-1185">Reference proteome</keyword>
<protein>
    <recommendedName>
        <fullName evidence="9">Kynurenine 3-monooxygenase</fullName>
        <ecNumber evidence="9">1.14.13.9</ecNumber>
    </recommendedName>
    <alternativeName>
        <fullName evidence="9">Kynurenine 3-hydroxylase</fullName>
    </alternativeName>
</protein>
<sequence length="474" mass="53870">MSKQQNILIIGAGLCGSLLALRMAQHGFNITLVEKRPDLRKFSLDAGRSINLALSDRGLRGLRLAGVEEAAQELLIPMTGRMIHEKSGNTFLSPYSGREGEFINSVSRPGLNKLLLNEAEKMPNVKIIFNHACTEVDFDKPAATFEDFNSREKSTYSADVIFGTDGAGSVVRANMIHDKEFLLNISQQWLGHGYKELEIPATENGGYRTYKNALHIWPRGEDMLIALPNLNGSFTVTLFLPYKNSDYCFENLTTPEMVQEYFQKEFPDVLELIPSLTEEFFHNPIGAMGTVKCDPWHRFGKTLLMGDAAHAMVPFYGQGMNASFEDVAVFDEILVQYKDDLDKGNITWERIFDEYEKIRKKDADAIGELAVDNFDEMKAHTGMELFQKKRKLETAFEAEFPHEYYSKYSLVTFKEDLSYSEAKRQGRAQDKAILSLLHDNKLDEIMSLKEKLQAVKRQTQLILNESETADYLKF</sequence>
<dbReference type="GO" id="GO:0071949">
    <property type="term" value="F:FAD binding"/>
    <property type="evidence" value="ECO:0007669"/>
    <property type="project" value="InterPro"/>
</dbReference>
<dbReference type="UniPathway" id="UPA00253">
    <property type="reaction ID" value="UER00328"/>
</dbReference>
<dbReference type="EC" id="1.14.13.9" evidence="9"/>
<evidence type="ECO:0000256" key="2">
    <source>
        <dbReference type="ARBA" id="ARBA00022630"/>
    </source>
</evidence>
<evidence type="ECO:0000313" key="12">
    <source>
        <dbReference type="EMBL" id="QAA80276.1"/>
    </source>
</evidence>
<evidence type="ECO:0000256" key="7">
    <source>
        <dbReference type="ARBA" id="ARBA00023033"/>
    </source>
</evidence>
<evidence type="ECO:0000256" key="3">
    <source>
        <dbReference type="ARBA" id="ARBA00022642"/>
    </source>
</evidence>